<evidence type="ECO:0000313" key="4">
    <source>
        <dbReference type="Proteomes" id="UP000886748"/>
    </source>
</evidence>
<evidence type="ECO:0000259" key="2">
    <source>
        <dbReference type="Pfam" id="PF05170"/>
    </source>
</evidence>
<dbReference type="Proteomes" id="UP000886748">
    <property type="component" value="Unassembled WGS sequence"/>
</dbReference>
<evidence type="ECO:0000313" key="3">
    <source>
        <dbReference type="EMBL" id="HIU93084.1"/>
    </source>
</evidence>
<dbReference type="AlphaFoldDB" id="A0A9D1SS36"/>
<dbReference type="InterPro" id="IPR007844">
    <property type="entry name" value="AsmA"/>
</dbReference>
<feature type="domain" description="AsmA" evidence="2">
    <location>
        <begin position="783"/>
        <end position="987"/>
    </location>
</feature>
<keyword evidence="1" id="KW-0472">Membrane</keyword>
<reference evidence="3" key="1">
    <citation type="submission" date="2020-10" db="EMBL/GenBank/DDBJ databases">
        <authorList>
            <person name="Gilroy R."/>
        </authorList>
    </citation>
    <scope>NUCLEOTIDE SEQUENCE</scope>
    <source>
        <strain evidence="3">CHK154-7741</strain>
    </source>
</reference>
<evidence type="ECO:0000256" key="1">
    <source>
        <dbReference type="SAM" id="Phobius"/>
    </source>
</evidence>
<gene>
    <name evidence="3" type="ORF">IAD26_08135</name>
</gene>
<name>A0A9D1SS36_9CLOT</name>
<dbReference type="EMBL" id="DVOD01000059">
    <property type="protein sequence ID" value="HIU93084.1"/>
    <property type="molecule type" value="Genomic_DNA"/>
</dbReference>
<organism evidence="3 4">
    <name type="scientific">Candidatus Limenecus avicola</name>
    <dbReference type="NCBI Taxonomy" id="2840847"/>
    <lineage>
        <taxon>Bacteria</taxon>
        <taxon>Bacillati</taxon>
        <taxon>Bacillota</taxon>
        <taxon>Clostridia</taxon>
        <taxon>Eubacteriales</taxon>
        <taxon>Clostridiaceae</taxon>
        <taxon>Clostridiaceae incertae sedis</taxon>
        <taxon>Candidatus Limenecus</taxon>
    </lineage>
</organism>
<reference evidence="3" key="2">
    <citation type="journal article" date="2021" name="PeerJ">
        <title>Extensive microbial diversity within the chicken gut microbiome revealed by metagenomics and culture.</title>
        <authorList>
            <person name="Gilroy R."/>
            <person name="Ravi A."/>
            <person name="Getino M."/>
            <person name="Pursley I."/>
            <person name="Horton D.L."/>
            <person name="Alikhan N.F."/>
            <person name="Baker D."/>
            <person name="Gharbi K."/>
            <person name="Hall N."/>
            <person name="Watson M."/>
            <person name="Adriaenssens E.M."/>
            <person name="Foster-Nyarko E."/>
            <person name="Jarju S."/>
            <person name="Secka A."/>
            <person name="Antonio M."/>
            <person name="Oren A."/>
            <person name="Chaudhuri R.R."/>
            <person name="La Ragione R."/>
            <person name="Hildebrand F."/>
            <person name="Pallen M.J."/>
        </authorList>
    </citation>
    <scope>NUCLEOTIDE SEQUENCE</scope>
    <source>
        <strain evidence="3">CHK154-7741</strain>
    </source>
</reference>
<proteinExistence type="predicted"/>
<accession>A0A9D1SS36</accession>
<dbReference type="PANTHER" id="PTHR30441:SF4">
    <property type="entry name" value="PROTEIN ASMA"/>
    <property type="match status" value="1"/>
</dbReference>
<dbReference type="InterPro" id="IPR052894">
    <property type="entry name" value="AsmA-related"/>
</dbReference>
<dbReference type="GO" id="GO:0005886">
    <property type="term" value="C:plasma membrane"/>
    <property type="evidence" value="ECO:0007669"/>
    <property type="project" value="TreeGrafter"/>
</dbReference>
<dbReference type="Pfam" id="PF05170">
    <property type="entry name" value="AsmA"/>
    <property type="match status" value="1"/>
</dbReference>
<sequence length="1237" mass="134769">MEVKNFLNKHKVLISVILGLIVIFYLAFLFVVPNVINLNNYKKDIQKLVSDTTMLNLDFDNLKIVTTADLKAGVNIENAALSYANGKKIASVKDAEVKIAVLPLIFKTLRVTDISAANLEANVTLQKDGQVDIVRHMEKVLAENSSAADTDISDDLSEDEDLDMEMQEFPVKFSYKLPVVKINNYLFVLNDEKNAAALNLKGDTFVFDEAVLNKHFRVSSSGKFLLNGKENVLYNFRVKTFWPAVASSQDNASSGLPDVDFVKALLTYNPKADIEADLILKEHLGHTDINGYINADRLSVKLNGKKLPDSYFHLKSDGHNSVVESDIYVGSDEKAEINGVFSHAHNTKIDLAVKSDRISFESIKEFALAVLNSLNISNDIDSVIAKGFIKADFKLKTDLKKFESQGDLNIVDGFISHKTVPVKIDKINADVDFSGNSVDIKNAIAYVNGEEIKAKGTIKEQSKAAVADISVYSAGINISPLFNAFAPVEIKNAYSLKSGIVNFSVNVKGKLNEIKPVVEAGLKNAVLKTKAPMPLLTVSCKDVKISADTTDIKIIPFDILLNNSKISVSGGVYDYLKKMKIDIKADGYLQSNDLKNLLPKEAAAFTGAKGRIPLYAFIKGNDKKIESGIQAYSDANNHFSPVTVKKMIGKSGLVNIYAVLSGDKLLLEDASLYQSSKTTFTKDFASNKKGAKKVAGINGEILDLSTAYPDLQLNFSVPDVLVLSSAVMPDAKLTLRGDLSVSGYLNNLSNLFYKGYFFVKDVSVPDFLTKIQDADIEFNDQVITAKIQNLDINGTSFNIDADASSKFTSVFGIKTLKVSSANFDADKLFAAMDKINKSAAMQSSSAVGSSGSSSGLALPVKIADGDLYIQKFKMKQAFGLFEASDISSDFTLYNDLFTLKNFKASVYGGNVTGLIKYNVATTQVNAKINGSKINANPAISVFTGLKDQIVGNADFDADIKLKGADYEQQMKSLNGKVNFSLKDGQMGSLGRFETFLKADNLLSQSFVSTKIGSLVSTVAPYNTGKFAYLKGDIDLKNGVAFLAPVQMSGPHMSLLLNGNVNILSMISNIEILGSLSPEVTKSLGPVADLSVEKFASFIPKFGAKIASALNTYNAAANKSVLEKIPALTPEKTNTKSFKVLLNGNLNNPTGAIKRFQWLNTPEKIEEEQAAIEKSLMPSLPVTKEELKEQIKEDVKQGVTNALQNNEKVQEIQQNKAVKTLGEIYKFYKKSGSTETQE</sequence>
<keyword evidence="1" id="KW-0812">Transmembrane</keyword>
<comment type="caution">
    <text evidence="3">The sequence shown here is derived from an EMBL/GenBank/DDBJ whole genome shotgun (WGS) entry which is preliminary data.</text>
</comment>
<dbReference type="PANTHER" id="PTHR30441">
    <property type="entry name" value="DUF748 DOMAIN-CONTAINING PROTEIN"/>
    <property type="match status" value="1"/>
</dbReference>
<keyword evidence="1" id="KW-1133">Transmembrane helix</keyword>
<protein>
    <submittedName>
        <fullName evidence="3">AsmA family protein</fullName>
    </submittedName>
</protein>
<dbReference type="GO" id="GO:0090313">
    <property type="term" value="P:regulation of protein targeting to membrane"/>
    <property type="evidence" value="ECO:0007669"/>
    <property type="project" value="TreeGrafter"/>
</dbReference>
<feature type="transmembrane region" description="Helical" evidence="1">
    <location>
        <begin position="12"/>
        <end position="32"/>
    </location>
</feature>